<dbReference type="InterPro" id="IPR041471">
    <property type="entry name" value="UvrB_inter"/>
</dbReference>
<protein>
    <recommendedName>
        <fullName evidence="3">UvrB interaction domain-containing protein</fullName>
    </recommendedName>
</protein>
<dbReference type="Proteomes" id="UP001063350">
    <property type="component" value="Chromosome"/>
</dbReference>
<organism evidence="4 5">
    <name type="scientific">Desulfolithobacter dissulfuricans</name>
    <dbReference type="NCBI Taxonomy" id="2795293"/>
    <lineage>
        <taxon>Bacteria</taxon>
        <taxon>Pseudomonadati</taxon>
        <taxon>Thermodesulfobacteriota</taxon>
        <taxon>Desulfobulbia</taxon>
        <taxon>Desulfobulbales</taxon>
        <taxon>Desulfobulbaceae</taxon>
        <taxon>Desulfolithobacter</taxon>
    </lineage>
</organism>
<dbReference type="Pfam" id="PF17757">
    <property type="entry name" value="UvrB_inter"/>
    <property type="match status" value="1"/>
</dbReference>
<dbReference type="EMBL" id="AP024233">
    <property type="protein sequence ID" value="BCO10860.1"/>
    <property type="molecule type" value="Genomic_DNA"/>
</dbReference>
<keyword evidence="1" id="KW-0547">Nucleotide-binding</keyword>
<evidence type="ECO:0000256" key="1">
    <source>
        <dbReference type="ARBA" id="ARBA00022741"/>
    </source>
</evidence>
<keyword evidence="2" id="KW-0067">ATP-binding</keyword>
<dbReference type="GO" id="GO:0005524">
    <property type="term" value="F:ATP binding"/>
    <property type="evidence" value="ECO:0007669"/>
    <property type="project" value="UniProtKB-KW"/>
</dbReference>
<evidence type="ECO:0000256" key="2">
    <source>
        <dbReference type="ARBA" id="ARBA00022840"/>
    </source>
</evidence>
<dbReference type="AlphaFoldDB" id="A0A915U4C8"/>
<dbReference type="RefSeq" id="WP_267927571.1">
    <property type="nucleotide sequence ID" value="NZ_AP024233.1"/>
</dbReference>
<evidence type="ECO:0000259" key="3">
    <source>
        <dbReference type="Pfam" id="PF17757"/>
    </source>
</evidence>
<dbReference type="SUPFAM" id="SSF52540">
    <property type="entry name" value="P-loop containing nucleoside triphosphate hydrolases"/>
    <property type="match status" value="1"/>
</dbReference>
<dbReference type="KEGG" id="ddu:GF1_32360"/>
<evidence type="ECO:0000313" key="4">
    <source>
        <dbReference type="EMBL" id="BCO10860.1"/>
    </source>
</evidence>
<gene>
    <name evidence="4" type="ORF">GF1_32360</name>
</gene>
<proteinExistence type="predicted"/>
<name>A0A915U4C8_9BACT</name>
<accession>A0A915U4C8</accession>
<feature type="domain" description="UvrB interaction" evidence="3">
    <location>
        <begin position="2"/>
        <end position="43"/>
    </location>
</feature>
<evidence type="ECO:0000313" key="5">
    <source>
        <dbReference type="Proteomes" id="UP001063350"/>
    </source>
</evidence>
<keyword evidence="5" id="KW-1185">Reference proteome</keyword>
<dbReference type="Gene3D" id="3.30.2060.10">
    <property type="entry name" value="Penicillin-binding protein 1b domain"/>
    <property type="match status" value="1"/>
</dbReference>
<sequence>MAGEETDRDQLIESLTRAGYQMCAMVQHEGDMAVRGGIVDIYAPLPRRR</sequence>
<reference evidence="4" key="1">
    <citation type="submission" date="2020-12" db="EMBL/GenBank/DDBJ databases">
        <title>Desulfobium dissulfuricans gen. nov., sp. nov., a novel mesophilic, sulfate-reducing bacterium isolated from a deep-sea hydrothermal vent.</title>
        <authorList>
            <person name="Hashimoto Y."/>
            <person name="Tame A."/>
            <person name="Sawayama S."/>
            <person name="Miyazaki J."/>
            <person name="Takai K."/>
            <person name="Nakagawa S."/>
        </authorList>
    </citation>
    <scope>NUCLEOTIDE SEQUENCE</scope>
    <source>
        <strain evidence="4">GF1</strain>
    </source>
</reference>
<dbReference type="InterPro" id="IPR027417">
    <property type="entry name" value="P-loop_NTPase"/>
</dbReference>